<dbReference type="InterPro" id="IPR027417">
    <property type="entry name" value="P-loop_NTPase"/>
</dbReference>
<organism evidence="7 8">
    <name type="scientific">Plantactinospora soyae</name>
    <dbReference type="NCBI Taxonomy" id="1544732"/>
    <lineage>
        <taxon>Bacteria</taxon>
        <taxon>Bacillati</taxon>
        <taxon>Actinomycetota</taxon>
        <taxon>Actinomycetes</taxon>
        <taxon>Micromonosporales</taxon>
        <taxon>Micromonosporaceae</taxon>
        <taxon>Plantactinospora</taxon>
    </lineage>
</organism>
<dbReference type="InterPro" id="IPR014016">
    <property type="entry name" value="UvrD-like_ATP-bd"/>
</dbReference>
<protein>
    <submittedName>
        <fullName evidence="7">DNA helicase IV</fullName>
    </submittedName>
</protein>
<keyword evidence="2 5" id="KW-0378">Hydrolase</keyword>
<dbReference type="PANTHER" id="PTHR11070:SF45">
    <property type="entry name" value="DNA 3'-5' HELICASE"/>
    <property type="match status" value="1"/>
</dbReference>
<dbReference type="AlphaFoldDB" id="A0A927QVF9"/>
<dbReference type="GO" id="GO:0000725">
    <property type="term" value="P:recombinational repair"/>
    <property type="evidence" value="ECO:0007669"/>
    <property type="project" value="TreeGrafter"/>
</dbReference>
<evidence type="ECO:0000256" key="4">
    <source>
        <dbReference type="ARBA" id="ARBA00022840"/>
    </source>
</evidence>
<evidence type="ECO:0000256" key="1">
    <source>
        <dbReference type="ARBA" id="ARBA00022741"/>
    </source>
</evidence>
<evidence type="ECO:0000313" key="7">
    <source>
        <dbReference type="EMBL" id="MBE1485685.1"/>
    </source>
</evidence>
<sequence>MTLPAFDPPIEHAATEHQPDDLDRELAAERAHLGASRAALRRMREHAEALFSTGQDVAGDAYAAETLGRTLSRRVAELADDPNTPLFFGRLDFSDASHHIGRRHVTDPVGEPMVLDWRAPLSRSFYRASVRDPQGVHTRRRFGFGAGQLTSFEDEHLDRGEEYGTKSRILTAEIERPRVGPMRDIVATIQPEQDELVRADLADSICVQGAPGTGKTAVGLHRAAYLLYLHRERLRRSGVLVVGPNRAFLSYISAVLPALGEVEVTQATVEDLVTSPYRSEGTTRSGTLAIRGTDQPATAIVKHDARMAEVLRRALAGLIHDPEEPITVSDGSFRWRVSTEALRRVVEEARREGLPYATGRERVRARVVSLLQRQAEARRAESPGEVWLRRMGRSKPVTEFLDRCWPAVTPDGLVHRLLADPDALASAAVDLLTEAEQALLTWPKPPRTAKAAKWSAADAVLVDEAAGLVERLPSFGHVVVDEAQDLSAMQCRAIARRSEHGSITLLGDLAQGTAPWAATNWRESLRHLGKPDASVVPLTIGFRVPAAVVAFANRLLPALAVDVPPAESLRRDGALDIRTVTDLSAATVTEVRAALAHDGSIAVIAADAEADGLRAALAGAGIAAATADEVETAARVTVVPATLVKGLEYDHVIVVEPARIVAAEPRGLNRLYVVLTRAVSRLAVLHTEPLPAPL</sequence>
<dbReference type="RefSeq" id="WP_192765834.1">
    <property type="nucleotide sequence ID" value="NZ_JADBEB010000001.1"/>
</dbReference>
<dbReference type="GO" id="GO:0043138">
    <property type="term" value="F:3'-5' DNA helicase activity"/>
    <property type="evidence" value="ECO:0007669"/>
    <property type="project" value="TreeGrafter"/>
</dbReference>
<reference evidence="7" key="1">
    <citation type="submission" date="2020-10" db="EMBL/GenBank/DDBJ databases">
        <title>Sequencing the genomes of 1000 actinobacteria strains.</title>
        <authorList>
            <person name="Klenk H.-P."/>
        </authorList>
    </citation>
    <scope>NUCLEOTIDE SEQUENCE</scope>
    <source>
        <strain evidence="7">DSM 46832</strain>
    </source>
</reference>
<dbReference type="PANTHER" id="PTHR11070">
    <property type="entry name" value="UVRD / RECB / PCRA DNA HELICASE FAMILY MEMBER"/>
    <property type="match status" value="1"/>
</dbReference>
<gene>
    <name evidence="7" type="ORF">H4W31_001323</name>
</gene>
<dbReference type="Gene3D" id="3.40.50.300">
    <property type="entry name" value="P-loop containing nucleotide triphosphate hydrolases"/>
    <property type="match status" value="2"/>
</dbReference>
<evidence type="ECO:0000256" key="3">
    <source>
        <dbReference type="ARBA" id="ARBA00022806"/>
    </source>
</evidence>
<evidence type="ECO:0000313" key="8">
    <source>
        <dbReference type="Proteomes" id="UP000649753"/>
    </source>
</evidence>
<dbReference type="Proteomes" id="UP000649753">
    <property type="component" value="Unassembled WGS sequence"/>
</dbReference>
<evidence type="ECO:0000256" key="2">
    <source>
        <dbReference type="ARBA" id="ARBA00022801"/>
    </source>
</evidence>
<feature type="domain" description="UvrD-like helicase ATP-binding" evidence="6">
    <location>
        <begin position="188"/>
        <end position="545"/>
    </location>
</feature>
<dbReference type="GO" id="GO:0005524">
    <property type="term" value="F:ATP binding"/>
    <property type="evidence" value="ECO:0007669"/>
    <property type="project" value="UniProtKB-UniRule"/>
</dbReference>
<dbReference type="GO" id="GO:0003677">
    <property type="term" value="F:DNA binding"/>
    <property type="evidence" value="ECO:0007669"/>
    <property type="project" value="InterPro"/>
</dbReference>
<dbReference type="GO" id="GO:0005829">
    <property type="term" value="C:cytosol"/>
    <property type="evidence" value="ECO:0007669"/>
    <property type="project" value="TreeGrafter"/>
</dbReference>
<dbReference type="PROSITE" id="PS51198">
    <property type="entry name" value="UVRD_HELICASE_ATP_BIND"/>
    <property type="match status" value="1"/>
</dbReference>
<comment type="caution">
    <text evidence="7">The sequence shown here is derived from an EMBL/GenBank/DDBJ whole genome shotgun (WGS) entry which is preliminary data.</text>
</comment>
<dbReference type="SUPFAM" id="SSF52540">
    <property type="entry name" value="P-loop containing nucleoside triphosphate hydrolases"/>
    <property type="match status" value="1"/>
</dbReference>
<dbReference type="EMBL" id="JADBEB010000001">
    <property type="protein sequence ID" value="MBE1485685.1"/>
    <property type="molecule type" value="Genomic_DNA"/>
</dbReference>
<evidence type="ECO:0000256" key="5">
    <source>
        <dbReference type="PROSITE-ProRule" id="PRU00560"/>
    </source>
</evidence>
<keyword evidence="4 5" id="KW-0067">ATP-binding</keyword>
<keyword evidence="3 5" id="KW-0347">Helicase</keyword>
<feature type="binding site" evidence="5">
    <location>
        <begin position="209"/>
        <end position="216"/>
    </location>
    <ligand>
        <name>ATP</name>
        <dbReference type="ChEBI" id="CHEBI:30616"/>
    </ligand>
</feature>
<dbReference type="InterPro" id="IPR000212">
    <property type="entry name" value="DNA_helicase_UvrD/REP"/>
</dbReference>
<name>A0A927QVF9_9ACTN</name>
<keyword evidence="8" id="KW-1185">Reference proteome</keyword>
<dbReference type="GO" id="GO:0016787">
    <property type="term" value="F:hydrolase activity"/>
    <property type="evidence" value="ECO:0007669"/>
    <property type="project" value="UniProtKB-UniRule"/>
</dbReference>
<proteinExistence type="predicted"/>
<evidence type="ECO:0000259" key="6">
    <source>
        <dbReference type="PROSITE" id="PS51198"/>
    </source>
</evidence>
<accession>A0A927QVF9</accession>
<keyword evidence="1 5" id="KW-0547">Nucleotide-binding</keyword>